<protein>
    <submittedName>
        <fullName evidence="2">Hypp7819 protein</fullName>
    </submittedName>
</protein>
<dbReference type="AlphaFoldDB" id="A0A8J9Z4B9"/>
<gene>
    <name evidence="2" type="primary">Hypp7819</name>
    <name evidence="2" type="ORF">BLAG_LOCUS8868</name>
</gene>
<sequence>MVDLTLKSSRFHRFVTNTPCSSLQKRASFQETDQPKTSERFQRQLSGIKGVSAWKIYKMDADTVKNAQMLVINFLLSSLPYASLHRCPSTEVYSKARIWLQEEGKMDSSTVQTIQLLVINFLIIGILCLLFYVFLETVFF</sequence>
<dbReference type="Proteomes" id="UP000838412">
    <property type="component" value="Chromosome 15"/>
</dbReference>
<keyword evidence="1" id="KW-1133">Transmembrane helix</keyword>
<name>A0A8J9Z4B9_BRALA</name>
<feature type="transmembrane region" description="Helical" evidence="1">
    <location>
        <begin position="114"/>
        <end position="135"/>
    </location>
</feature>
<reference evidence="2" key="1">
    <citation type="submission" date="2022-01" db="EMBL/GenBank/DDBJ databases">
        <authorList>
            <person name="Braso-Vives M."/>
        </authorList>
    </citation>
    <scope>NUCLEOTIDE SEQUENCE</scope>
</reference>
<evidence type="ECO:0000313" key="3">
    <source>
        <dbReference type="Proteomes" id="UP000838412"/>
    </source>
</evidence>
<organism evidence="2 3">
    <name type="scientific">Branchiostoma lanceolatum</name>
    <name type="common">Common lancelet</name>
    <name type="synonym">Amphioxus lanceolatum</name>
    <dbReference type="NCBI Taxonomy" id="7740"/>
    <lineage>
        <taxon>Eukaryota</taxon>
        <taxon>Metazoa</taxon>
        <taxon>Chordata</taxon>
        <taxon>Cephalochordata</taxon>
        <taxon>Leptocardii</taxon>
        <taxon>Amphioxiformes</taxon>
        <taxon>Branchiostomatidae</taxon>
        <taxon>Branchiostoma</taxon>
    </lineage>
</organism>
<keyword evidence="1" id="KW-0472">Membrane</keyword>
<accession>A0A8J9Z4B9</accession>
<evidence type="ECO:0000256" key="1">
    <source>
        <dbReference type="SAM" id="Phobius"/>
    </source>
</evidence>
<proteinExistence type="predicted"/>
<keyword evidence="1" id="KW-0812">Transmembrane</keyword>
<keyword evidence="3" id="KW-1185">Reference proteome</keyword>
<evidence type="ECO:0000313" key="2">
    <source>
        <dbReference type="EMBL" id="CAH1247081.1"/>
    </source>
</evidence>
<dbReference type="EMBL" id="OV696700">
    <property type="protein sequence ID" value="CAH1247081.1"/>
    <property type="molecule type" value="Genomic_DNA"/>
</dbReference>